<dbReference type="STRING" id="218851.A0A2G5DT46"/>
<gene>
    <name evidence="2" type="ORF">AQUCO_01500314v1</name>
</gene>
<dbReference type="InParanoid" id="A0A2G5DT46"/>
<dbReference type="EMBL" id="KZ305032">
    <property type="protein sequence ID" value="PIA46682.1"/>
    <property type="molecule type" value="Genomic_DNA"/>
</dbReference>
<dbReference type="Pfam" id="PF02519">
    <property type="entry name" value="Auxin_inducible"/>
    <property type="match status" value="1"/>
</dbReference>
<name>A0A2G5DT46_AQUCA</name>
<dbReference type="OrthoDB" id="1841988at2759"/>
<dbReference type="InterPro" id="IPR003676">
    <property type="entry name" value="SAUR_fam"/>
</dbReference>
<dbReference type="AlphaFoldDB" id="A0A2G5DT46"/>
<reference evidence="2 3" key="1">
    <citation type="submission" date="2017-09" db="EMBL/GenBank/DDBJ databases">
        <title>WGS assembly of Aquilegia coerulea Goldsmith.</title>
        <authorList>
            <person name="Hodges S."/>
            <person name="Kramer E."/>
            <person name="Nordborg M."/>
            <person name="Tomkins J."/>
            <person name="Borevitz J."/>
            <person name="Derieg N."/>
            <person name="Yan J."/>
            <person name="Mihaltcheva S."/>
            <person name="Hayes R.D."/>
            <person name="Rokhsar D."/>
        </authorList>
    </citation>
    <scope>NUCLEOTIDE SEQUENCE [LARGE SCALE GENOMIC DNA]</scope>
    <source>
        <strain evidence="3">cv. Goldsmith</strain>
    </source>
</reference>
<protein>
    <submittedName>
        <fullName evidence="2">Uncharacterized protein</fullName>
    </submittedName>
</protein>
<sequence length="104" mass="11683">MLQQACFCTYPYDEGIALIKRSLRRSFSNTEASTVVPKGHITVYVGENEKTRCVVPISYLTHPLFQDLLDQAEEEFGFNHLMGGLTIPCHEDSFIELTSLLIGS</sequence>
<keyword evidence="3" id="KW-1185">Reference proteome</keyword>
<organism evidence="2 3">
    <name type="scientific">Aquilegia coerulea</name>
    <name type="common">Rocky mountain columbine</name>
    <dbReference type="NCBI Taxonomy" id="218851"/>
    <lineage>
        <taxon>Eukaryota</taxon>
        <taxon>Viridiplantae</taxon>
        <taxon>Streptophyta</taxon>
        <taxon>Embryophyta</taxon>
        <taxon>Tracheophyta</taxon>
        <taxon>Spermatophyta</taxon>
        <taxon>Magnoliopsida</taxon>
        <taxon>Ranunculales</taxon>
        <taxon>Ranunculaceae</taxon>
        <taxon>Thalictroideae</taxon>
        <taxon>Aquilegia</taxon>
    </lineage>
</organism>
<dbReference type="GO" id="GO:0009733">
    <property type="term" value="P:response to auxin"/>
    <property type="evidence" value="ECO:0007669"/>
    <property type="project" value="InterPro"/>
</dbReference>
<evidence type="ECO:0000313" key="3">
    <source>
        <dbReference type="Proteomes" id="UP000230069"/>
    </source>
</evidence>
<accession>A0A2G5DT46</accession>
<dbReference type="PANTHER" id="PTHR31929">
    <property type="entry name" value="SAUR-LIKE AUXIN-RESPONSIVE PROTEIN FAMILY-RELATED"/>
    <property type="match status" value="1"/>
</dbReference>
<evidence type="ECO:0000313" key="2">
    <source>
        <dbReference type="EMBL" id="PIA46682.1"/>
    </source>
</evidence>
<proteinExistence type="inferred from homology"/>
<evidence type="ECO:0000256" key="1">
    <source>
        <dbReference type="ARBA" id="ARBA00006974"/>
    </source>
</evidence>
<comment type="similarity">
    <text evidence="1">Belongs to the ARG7 family.</text>
</comment>
<dbReference type="Proteomes" id="UP000230069">
    <property type="component" value="Unassembled WGS sequence"/>
</dbReference>